<dbReference type="OrthoDB" id="447346at2759"/>
<dbReference type="Proteomes" id="UP000799770">
    <property type="component" value="Unassembled WGS sequence"/>
</dbReference>
<sequence>MSTEAAETKQTPSIPPVGAPCWIEIMSVDPAKLKEFYASLFPAWNWKDPVQDGRVIQYDFKQPSGISGGIVKLPEDCVRPSEQPMGSGTTVYYFVESIEKIERDIAELSGTLCLPKTAEGKNGWFANFRDPEGNRFGVYEANWG</sequence>
<dbReference type="SUPFAM" id="SSF54593">
    <property type="entry name" value="Glyoxalase/Bleomycin resistance protein/Dihydroxybiphenyl dioxygenase"/>
    <property type="match status" value="1"/>
</dbReference>
<protein>
    <recommendedName>
        <fullName evidence="3">VOC domain-containing protein</fullName>
    </recommendedName>
</protein>
<dbReference type="InterPro" id="IPR029068">
    <property type="entry name" value="Glyas_Bleomycin-R_OHBP_Dase"/>
</dbReference>
<evidence type="ECO:0008006" key="3">
    <source>
        <dbReference type="Google" id="ProtNLM"/>
    </source>
</evidence>
<evidence type="ECO:0000313" key="2">
    <source>
        <dbReference type="Proteomes" id="UP000799770"/>
    </source>
</evidence>
<organism evidence="1 2">
    <name type="scientific">Lophiotrema nucula</name>
    <dbReference type="NCBI Taxonomy" id="690887"/>
    <lineage>
        <taxon>Eukaryota</taxon>
        <taxon>Fungi</taxon>
        <taxon>Dikarya</taxon>
        <taxon>Ascomycota</taxon>
        <taxon>Pezizomycotina</taxon>
        <taxon>Dothideomycetes</taxon>
        <taxon>Pleosporomycetidae</taxon>
        <taxon>Pleosporales</taxon>
        <taxon>Lophiotremataceae</taxon>
        <taxon>Lophiotrema</taxon>
    </lineage>
</organism>
<keyword evidence="2" id="KW-1185">Reference proteome</keyword>
<gene>
    <name evidence="1" type="ORF">BDV96DRAFT_647436</name>
</gene>
<accession>A0A6A5Z4L1</accession>
<dbReference type="PANTHER" id="PTHR33993:SF14">
    <property type="entry name" value="GB|AAF24581.1"/>
    <property type="match status" value="1"/>
</dbReference>
<dbReference type="CDD" id="cd07247">
    <property type="entry name" value="SgaA_N_like"/>
    <property type="match status" value="1"/>
</dbReference>
<dbReference type="PANTHER" id="PTHR33993">
    <property type="entry name" value="GLYOXALASE-RELATED"/>
    <property type="match status" value="1"/>
</dbReference>
<proteinExistence type="predicted"/>
<dbReference type="Gene3D" id="3.10.180.10">
    <property type="entry name" value="2,3-Dihydroxybiphenyl 1,2-Dioxygenase, domain 1"/>
    <property type="match status" value="1"/>
</dbReference>
<dbReference type="InterPro" id="IPR052164">
    <property type="entry name" value="Anthracycline_SecMetBiosynth"/>
</dbReference>
<reference evidence="1" key="1">
    <citation type="journal article" date="2020" name="Stud. Mycol.">
        <title>101 Dothideomycetes genomes: a test case for predicting lifestyles and emergence of pathogens.</title>
        <authorList>
            <person name="Haridas S."/>
            <person name="Albert R."/>
            <person name="Binder M."/>
            <person name="Bloem J."/>
            <person name="Labutti K."/>
            <person name="Salamov A."/>
            <person name="Andreopoulos B."/>
            <person name="Baker S."/>
            <person name="Barry K."/>
            <person name="Bills G."/>
            <person name="Bluhm B."/>
            <person name="Cannon C."/>
            <person name="Castanera R."/>
            <person name="Culley D."/>
            <person name="Daum C."/>
            <person name="Ezra D."/>
            <person name="Gonzalez J."/>
            <person name="Henrissat B."/>
            <person name="Kuo A."/>
            <person name="Liang C."/>
            <person name="Lipzen A."/>
            <person name="Lutzoni F."/>
            <person name="Magnuson J."/>
            <person name="Mondo S."/>
            <person name="Nolan M."/>
            <person name="Ohm R."/>
            <person name="Pangilinan J."/>
            <person name="Park H.-J."/>
            <person name="Ramirez L."/>
            <person name="Alfaro M."/>
            <person name="Sun H."/>
            <person name="Tritt A."/>
            <person name="Yoshinaga Y."/>
            <person name="Zwiers L.-H."/>
            <person name="Turgeon B."/>
            <person name="Goodwin S."/>
            <person name="Spatafora J."/>
            <person name="Crous P."/>
            <person name="Grigoriev I."/>
        </authorList>
    </citation>
    <scope>NUCLEOTIDE SEQUENCE</scope>
    <source>
        <strain evidence="1">CBS 627.86</strain>
    </source>
</reference>
<name>A0A6A5Z4L1_9PLEO</name>
<dbReference type="AlphaFoldDB" id="A0A6A5Z4L1"/>
<dbReference type="EMBL" id="ML977326">
    <property type="protein sequence ID" value="KAF2113943.1"/>
    <property type="molecule type" value="Genomic_DNA"/>
</dbReference>
<evidence type="ECO:0000313" key="1">
    <source>
        <dbReference type="EMBL" id="KAF2113943.1"/>
    </source>
</evidence>